<evidence type="ECO:0000313" key="1">
    <source>
        <dbReference type="EMBL" id="KAJ7528155.1"/>
    </source>
</evidence>
<protein>
    <submittedName>
        <fullName evidence="1">Uncharacterized protein</fullName>
    </submittedName>
</protein>
<comment type="caution">
    <text evidence="1">The sequence shown here is derived from an EMBL/GenBank/DDBJ whole genome shotgun (WGS) entry which is preliminary data.</text>
</comment>
<accession>A0ACC2BEN1</accession>
<organism evidence="1 2">
    <name type="scientific">Diphasiastrum complanatum</name>
    <name type="common">Issler's clubmoss</name>
    <name type="synonym">Lycopodium complanatum</name>
    <dbReference type="NCBI Taxonomy" id="34168"/>
    <lineage>
        <taxon>Eukaryota</taxon>
        <taxon>Viridiplantae</taxon>
        <taxon>Streptophyta</taxon>
        <taxon>Embryophyta</taxon>
        <taxon>Tracheophyta</taxon>
        <taxon>Lycopodiopsida</taxon>
        <taxon>Lycopodiales</taxon>
        <taxon>Lycopodiaceae</taxon>
        <taxon>Lycopodioideae</taxon>
        <taxon>Diphasiastrum</taxon>
    </lineage>
</organism>
<evidence type="ECO:0000313" key="2">
    <source>
        <dbReference type="Proteomes" id="UP001162992"/>
    </source>
</evidence>
<reference evidence="2" key="1">
    <citation type="journal article" date="2024" name="Proc. Natl. Acad. Sci. U.S.A.">
        <title>Extraordinary preservation of gene collinearity over three hundred million years revealed in homosporous lycophytes.</title>
        <authorList>
            <person name="Li C."/>
            <person name="Wickell D."/>
            <person name="Kuo L.Y."/>
            <person name="Chen X."/>
            <person name="Nie B."/>
            <person name="Liao X."/>
            <person name="Peng D."/>
            <person name="Ji J."/>
            <person name="Jenkins J."/>
            <person name="Williams M."/>
            <person name="Shu S."/>
            <person name="Plott C."/>
            <person name="Barry K."/>
            <person name="Rajasekar S."/>
            <person name="Grimwood J."/>
            <person name="Han X."/>
            <person name="Sun S."/>
            <person name="Hou Z."/>
            <person name="He W."/>
            <person name="Dai G."/>
            <person name="Sun C."/>
            <person name="Schmutz J."/>
            <person name="Leebens-Mack J.H."/>
            <person name="Li F.W."/>
            <person name="Wang L."/>
        </authorList>
    </citation>
    <scope>NUCLEOTIDE SEQUENCE [LARGE SCALE GENOMIC DNA]</scope>
    <source>
        <strain evidence="2">cv. PW_Plant_1</strain>
    </source>
</reference>
<dbReference type="Proteomes" id="UP001162992">
    <property type="component" value="Chromosome 16"/>
</dbReference>
<dbReference type="EMBL" id="CM055107">
    <property type="protein sequence ID" value="KAJ7528155.1"/>
    <property type="molecule type" value="Genomic_DNA"/>
</dbReference>
<sequence length="181" mass="20383">MADYVSYTWRIMPLITTFFCLHLYAAAADVNAVERTLAMVKPDGVSGSHVEAIKTLIRDAGFTIAAERYWHFSEAVAKEFYAEHSERGFFPNLVEFICSGPSLALILEKEHAIADWRLLIGPTDSSRAREEFPKSIRAKFGVDSQKNCVHGSDSRQAAIREIALLFEQDQTAKKSMQHDEL</sequence>
<gene>
    <name evidence="1" type="ORF">O6H91_16G087000</name>
</gene>
<keyword evidence="2" id="KW-1185">Reference proteome</keyword>
<proteinExistence type="predicted"/>
<name>A0ACC2BEN1_DIPCM</name>